<accession>A0AAV2N6V3</accession>
<keyword evidence="4 6" id="KW-0949">S-adenosyl-L-methionine</keyword>
<gene>
    <name evidence="8" type="ORF">LPLAT_LOCUS1855</name>
</gene>
<dbReference type="GO" id="GO:0035241">
    <property type="term" value="F:protein-arginine omega-N monomethyltransferase activity"/>
    <property type="evidence" value="ECO:0007669"/>
    <property type="project" value="TreeGrafter"/>
</dbReference>
<keyword evidence="3 6" id="KW-0808">Transferase</keyword>
<feature type="domain" description="Protein arginine N-methyltransferase" evidence="7">
    <location>
        <begin position="176"/>
        <end position="307"/>
    </location>
</feature>
<organism evidence="8 9">
    <name type="scientific">Lasius platythorax</name>
    <dbReference type="NCBI Taxonomy" id="488582"/>
    <lineage>
        <taxon>Eukaryota</taxon>
        <taxon>Metazoa</taxon>
        <taxon>Ecdysozoa</taxon>
        <taxon>Arthropoda</taxon>
        <taxon>Hexapoda</taxon>
        <taxon>Insecta</taxon>
        <taxon>Pterygota</taxon>
        <taxon>Neoptera</taxon>
        <taxon>Endopterygota</taxon>
        <taxon>Hymenoptera</taxon>
        <taxon>Apocrita</taxon>
        <taxon>Aculeata</taxon>
        <taxon>Formicoidea</taxon>
        <taxon>Formicidae</taxon>
        <taxon>Formicinae</taxon>
        <taxon>Lasius</taxon>
        <taxon>Lasius</taxon>
    </lineage>
</organism>
<keyword evidence="9" id="KW-1185">Reference proteome</keyword>
<evidence type="ECO:0000256" key="6">
    <source>
        <dbReference type="PROSITE-ProRule" id="PRU01015"/>
    </source>
</evidence>
<evidence type="ECO:0000259" key="7">
    <source>
        <dbReference type="Pfam" id="PF22528"/>
    </source>
</evidence>
<reference evidence="8" key="1">
    <citation type="submission" date="2024-04" db="EMBL/GenBank/DDBJ databases">
        <authorList>
            <consortium name="Molecular Ecology Group"/>
        </authorList>
    </citation>
    <scope>NUCLEOTIDE SEQUENCE</scope>
</reference>
<dbReference type="PANTHER" id="PTHR11006:SF122">
    <property type="entry name" value="ARGININE METHYLTRANSFERASE 8"/>
    <property type="match status" value="1"/>
</dbReference>
<dbReference type="Pfam" id="PF06325">
    <property type="entry name" value="PrmA"/>
    <property type="match status" value="1"/>
</dbReference>
<dbReference type="EC" id="2.1.1.319" evidence="1"/>
<dbReference type="FunFam" id="3.40.50.150:FF:000003">
    <property type="entry name" value="Blast:Protein arginine N-methyltransferase 1"/>
    <property type="match status" value="1"/>
</dbReference>
<keyword evidence="2 6" id="KW-0489">Methyltransferase</keyword>
<proteinExistence type="predicted"/>
<sequence length="358" mass="41623">MDKYFEIYQKFVIHRLMLSDKRRVLIAYKNAIFNMKEKFQGKVVMDVGAGSGILSIFCAEVGVKKVYAVEASTLAKIIEQVSIENNLQNTIEVIHSKVEDIHPCNLEKIDIIVSLWMGFYLLHEGMLDSVLFARDNFLRRGGMMFPCEATLYASSCHLPSMYKFGVNSRESLPVYLSMRCIGKEYRKIILNEPKVLRLYQDTLSTEGKLLVWFDLNWISVGEVNRFDRKEFSLAFEKDEKYQGMCIWFAVEFPDGSKLSTAPYDEATHWKQTVFVPLKDIEVKRNDVIKFKLKLIKDALNPRRYNIEALPYSNIRYISGIISYNPSGITRYKTRNNTRFVYQNDQDHSNCSMSCSHYN</sequence>
<dbReference type="Proteomes" id="UP001497644">
    <property type="component" value="Chromosome 10"/>
</dbReference>
<dbReference type="AlphaFoldDB" id="A0AAV2N6V3"/>
<evidence type="ECO:0000256" key="4">
    <source>
        <dbReference type="ARBA" id="ARBA00022691"/>
    </source>
</evidence>
<dbReference type="Pfam" id="PF22528">
    <property type="entry name" value="PRMT_C"/>
    <property type="match status" value="1"/>
</dbReference>
<dbReference type="PROSITE" id="PS51678">
    <property type="entry name" value="SAM_MT_PRMT"/>
    <property type="match status" value="1"/>
</dbReference>
<dbReference type="GO" id="GO:0035242">
    <property type="term" value="F:protein-arginine omega-N asymmetric methyltransferase activity"/>
    <property type="evidence" value="ECO:0007669"/>
    <property type="project" value="UniProtKB-EC"/>
</dbReference>
<dbReference type="InterPro" id="IPR029063">
    <property type="entry name" value="SAM-dependent_MTases_sf"/>
</dbReference>
<evidence type="ECO:0000256" key="5">
    <source>
        <dbReference type="ARBA" id="ARBA00049303"/>
    </source>
</evidence>
<dbReference type="PANTHER" id="PTHR11006">
    <property type="entry name" value="PROTEIN ARGININE N-METHYLTRANSFERASE"/>
    <property type="match status" value="1"/>
</dbReference>
<evidence type="ECO:0000313" key="9">
    <source>
        <dbReference type="Proteomes" id="UP001497644"/>
    </source>
</evidence>
<dbReference type="InterPro" id="IPR055135">
    <property type="entry name" value="PRMT_dom"/>
</dbReference>
<evidence type="ECO:0000256" key="2">
    <source>
        <dbReference type="ARBA" id="ARBA00022603"/>
    </source>
</evidence>
<evidence type="ECO:0000256" key="3">
    <source>
        <dbReference type="ARBA" id="ARBA00022679"/>
    </source>
</evidence>
<dbReference type="Gene3D" id="3.40.50.150">
    <property type="entry name" value="Vaccinia Virus protein VP39"/>
    <property type="match status" value="1"/>
</dbReference>
<evidence type="ECO:0000256" key="1">
    <source>
        <dbReference type="ARBA" id="ARBA00011925"/>
    </source>
</evidence>
<comment type="catalytic activity">
    <reaction evidence="5">
        <text>L-arginyl-[protein] + S-adenosyl-L-methionine = N(omega)-methyl-L-arginyl-[protein] + S-adenosyl-L-homocysteine + H(+)</text>
        <dbReference type="Rhea" id="RHEA:48100"/>
        <dbReference type="Rhea" id="RHEA-COMP:10532"/>
        <dbReference type="Rhea" id="RHEA-COMP:11990"/>
        <dbReference type="ChEBI" id="CHEBI:15378"/>
        <dbReference type="ChEBI" id="CHEBI:29965"/>
        <dbReference type="ChEBI" id="CHEBI:57856"/>
        <dbReference type="ChEBI" id="CHEBI:59789"/>
        <dbReference type="ChEBI" id="CHEBI:65280"/>
    </reaction>
    <physiologicalReaction direction="left-to-right" evidence="5">
        <dbReference type="Rhea" id="RHEA:48101"/>
    </physiologicalReaction>
</comment>
<dbReference type="SUPFAM" id="SSF53335">
    <property type="entry name" value="S-adenosyl-L-methionine-dependent methyltransferases"/>
    <property type="match status" value="1"/>
</dbReference>
<dbReference type="InterPro" id="IPR025799">
    <property type="entry name" value="Arg_MeTrfase"/>
</dbReference>
<dbReference type="CDD" id="cd02440">
    <property type="entry name" value="AdoMet_MTases"/>
    <property type="match status" value="1"/>
</dbReference>
<dbReference type="GO" id="GO:0042054">
    <property type="term" value="F:histone methyltransferase activity"/>
    <property type="evidence" value="ECO:0007669"/>
    <property type="project" value="TreeGrafter"/>
</dbReference>
<dbReference type="GO" id="GO:0005634">
    <property type="term" value="C:nucleus"/>
    <property type="evidence" value="ECO:0007669"/>
    <property type="project" value="TreeGrafter"/>
</dbReference>
<protein>
    <recommendedName>
        <fullName evidence="1">type I protein arginine methyltransferase</fullName>
        <ecNumber evidence="1">2.1.1.319</ecNumber>
    </recommendedName>
</protein>
<evidence type="ECO:0000313" key="8">
    <source>
        <dbReference type="EMBL" id="CAL1675462.1"/>
    </source>
</evidence>
<dbReference type="EMBL" id="OZ034833">
    <property type="protein sequence ID" value="CAL1675462.1"/>
    <property type="molecule type" value="Genomic_DNA"/>
</dbReference>
<dbReference type="Gene3D" id="2.70.160.11">
    <property type="entry name" value="Hnrnp arginine n-methyltransferase1"/>
    <property type="match status" value="1"/>
</dbReference>
<dbReference type="GO" id="GO:0032259">
    <property type="term" value="P:methylation"/>
    <property type="evidence" value="ECO:0007669"/>
    <property type="project" value="UniProtKB-KW"/>
</dbReference>
<name>A0AAV2N6V3_9HYME</name>